<reference evidence="1" key="1">
    <citation type="submission" date="2023-06" db="EMBL/GenBank/DDBJ databases">
        <authorList>
            <consortium name="Lawrence Berkeley National Laboratory"/>
            <person name="Ahrendt S."/>
            <person name="Sahu N."/>
            <person name="Indic B."/>
            <person name="Wong-Bajracharya J."/>
            <person name="Merenyi Z."/>
            <person name="Ke H.-M."/>
            <person name="Monk M."/>
            <person name="Kocsube S."/>
            <person name="Drula E."/>
            <person name="Lipzen A."/>
            <person name="Balint B."/>
            <person name="Henrissat B."/>
            <person name="Andreopoulos B."/>
            <person name="Martin F.M."/>
            <person name="Harder C.B."/>
            <person name="Rigling D."/>
            <person name="Ford K.L."/>
            <person name="Foster G.D."/>
            <person name="Pangilinan J."/>
            <person name="Papanicolaou A."/>
            <person name="Barry K."/>
            <person name="LaButti K."/>
            <person name="Viragh M."/>
            <person name="Koriabine M."/>
            <person name="Yan M."/>
            <person name="Riley R."/>
            <person name="Champramary S."/>
            <person name="Plett K.L."/>
            <person name="Tsai I.J."/>
            <person name="Slot J."/>
            <person name="Sipos G."/>
            <person name="Plett J."/>
            <person name="Nagy L.G."/>
            <person name="Grigoriev I.V."/>
        </authorList>
    </citation>
    <scope>NUCLEOTIDE SEQUENCE</scope>
    <source>
        <strain evidence="1">CCBAS 213</strain>
    </source>
</reference>
<dbReference type="GeneID" id="85351322"/>
<sequence>MKSCAKQQAAAEKATAECNGEPPLQQSSLVPFVQGSTYTSGQLRLYEVEWAAKCHCPYRMFKDPPYWNIIHMFNPNIKMLSADTVTHDVKEVYQITKKQVVALLRIHVAQDGWAVPQKLSLMGLVAIWVADGKLQTLMLDMVQ</sequence>
<dbReference type="AlphaFoldDB" id="A0AA39K1L7"/>
<dbReference type="EMBL" id="JAUEPS010000030">
    <property type="protein sequence ID" value="KAK0452723.1"/>
    <property type="molecule type" value="Genomic_DNA"/>
</dbReference>
<dbReference type="Proteomes" id="UP001175211">
    <property type="component" value="Unassembled WGS sequence"/>
</dbReference>
<comment type="caution">
    <text evidence="1">The sequence shown here is derived from an EMBL/GenBank/DDBJ whole genome shotgun (WGS) entry which is preliminary data.</text>
</comment>
<protein>
    <submittedName>
        <fullName evidence="1">Uncharacterized protein</fullName>
    </submittedName>
</protein>
<evidence type="ECO:0000313" key="1">
    <source>
        <dbReference type="EMBL" id="KAK0452723.1"/>
    </source>
</evidence>
<gene>
    <name evidence="1" type="ORF">EV420DRAFT_1273616</name>
</gene>
<organism evidence="1 2">
    <name type="scientific">Armillaria tabescens</name>
    <name type="common">Ringless honey mushroom</name>
    <name type="synonym">Agaricus tabescens</name>
    <dbReference type="NCBI Taxonomy" id="1929756"/>
    <lineage>
        <taxon>Eukaryota</taxon>
        <taxon>Fungi</taxon>
        <taxon>Dikarya</taxon>
        <taxon>Basidiomycota</taxon>
        <taxon>Agaricomycotina</taxon>
        <taxon>Agaricomycetes</taxon>
        <taxon>Agaricomycetidae</taxon>
        <taxon>Agaricales</taxon>
        <taxon>Marasmiineae</taxon>
        <taxon>Physalacriaceae</taxon>
        <taxon>Desarmillaria</taxon>
    </lineage>
</organism>
<evidence type="ECO:0000313" key="2">
    <source>
        <dbReference type="Proteomes" id="UP001175211"/>
    </source>
</evidence>
<accession>A0AA39K1L7</accession>
<dbReference type="RefSeq" id="XP_060328059.1">
    <property type="nucleotide sequence ID" value="XM_060467774.1"/>
</dbReference>
<name>A0AA39K1L7_ARMTA</name>
<proteinExistence type="predicted"/>
<keyword evidence="2" id="KW-1185">Reference proteome</keyword>